<dbReference type="AlphaFoldDB" id="A0A9P3UPA8"/>
<dbReference type="Gene3D" id="2.60.120.330">
    <property type="entry name" value="B-lactam Antibiotic, Isopenicillin N Synthase, Chain"/>
    <property type="match status" value="1"/>
</dbReference>
<dbReference type="SUPFAM" id="SSF51197">
    <property type="entry name" value="Clavaminate synthase-like"/>
    <property type="match status" value="1"/>
</dbReference>
<evidence type="ECO:0000313" key="3">
    <source>
        <dbReference type="EMBL" id="GLB38111.1"/>
    </source>
</evidence>
<gene>
    <name evidence="3" type="ORF">LshimejAT787_0411620</name>
</gene>
<feature type="domain" description="Isopenicillin N synthase-like Fe(2+) 2OG dioxygenase" evidence="1">
    <location>
        <begin position="191"/>
        <end position="276"/>
    </location>
</feature>
<dbReference type="EMBL" id="BRPK01000004">
    <property type="protein sequence ID" value="GLB38111.1"/>
    <property type="molecule type" value="Genomic_DNA"/>
</dbReference>
<reference evidence="3" key="1">
    <citation type="submission" date="2022-07" db="EMBL/GenBank/DDBJ databases">
        <title>The genome of Lyophyllum shimeji provides insight into the initial evolution of ectomycorrhizal fungal genome.</title>
        <authorList>
            <person name="Kobayashi Y."/>
            <person name="Shibata T."/>
            <person name="Hirakawa H."/>
            <person name="Shigenobu S."/>
            <person name="Nishiyama T."/>
            <person name="Yamada A."/>
            <person name="Hasebe M."/>
            <person name="Kawaguchi M."/>
        </authorList>
    </citation>
    <scope>NUCLEOTIDE SEQUENCE</scope>
    <source>
        <strain evidence="3">AT787</strain>
    </source>
</reference>
<keyword evidence="4" id="KW-1185">Reference proteome</keyword>
<dbReference type="InterPro" id="IPR044861">
    <property type="entry name" value="IPNS-like_FE2OG_OXY"/>
</dbReference>
<dbReference type="Pfam" id="PF14226">
    <property type="entry name" value="DIOX_N"/>
    <property type="match status" value="1"/>
</dbReference>
<dbReference type="InterPro" id="IPR027443">
    <property type="entry name" value="IPNS-like_sf"/>
</dbReference>
<evidence type="ECO:0000313" key="4">
    <source>
        <dbReference type="Proteomes" id="UP001063166"/>
    </source>
</evidence>
<organism evidence="3 4">
    <name type="scientific">Lyophyllum shimeji</name>
    <name type="common">Hon-shimeji</name>
    <name type="synonym">Tricholoma shimeji</name>
    <dbReference type="NCBI Taxonomy" id="47721"/>
    <lineage>
        <taxon>Eukaryota</taxon>
        <taxon>Fungi</taxon>
        <taxon>Dikarya</taxon>
        <taxon>Basidiomycota</taxon>
        <taxon>Agaricomycotina</taxon>
        <taxon>Agaricomycetes</taxon>
        <taxon>Agaricomycetidae</taxon>
        <taxon>Agaricales</taxon>
        <taxon>Tricholomatineae</taxon>
        <taxon>Lyophyllaceae</taxon>
        <taxon>Lyophyllum</taxon>
    </lineage>
</organism>
<dbReference type="PANTHER" id="PTHR47990">
    <property type="entry name" value="2-OXOGLUTARATE (2OG) AND FE(II)-DEPENDENT OXYGENASE SUPERFAMILY PROTEIN-RELATED"/>
    <property type="match status" value="1"/>
</dbReference>
<dbReference type="InterPro" id="IPR050231">
    <property type="entry name" value="Iron_ascorbate_oxido_reductase"/>
</dbReference>
<evidence type="ECO:0000259" key="1">
    <source>
        <dbReference type="Pfam" id="PF03171"/>
    </source>
</evidence>
<comment type="caution">
    <text evidence="3">The sequence shown here is derived from an EMBL/GenBank/DDBJ whole genome shotgun (WGS) entry which is preliminary data.</text>
</comment>
<name>A0A9P3UPA8_LYOSH</name>
<protein>
    <submittedName>
        <fullName evidence="3">Clavaminate synthase-like protein</fullName>
    </submittedName>
</protein>
<proteinExistence type="predicted"/>
<dbReference type="PRINTS" id="PR00682">
    <property type="entry name" value="IPNSYNTHASE"/>
</dbReference>
<evidence type="ECO:0000259" key="2">
    <source>
        <dbReference type="Pfam" id="PF14226"/>
    </source>
</evidence>
<dbReference type="Pfam" id="PF03171">
    <property type="entry name" value="2OG-FeII_Oxy"/>
    <property type="match status" value="1"/>
</dbReference>
<feature type="domain" description="Non-haem dioxygenase N-terminal" evidence="2">
    <location>
        <begin position="29"/>
        <end position="133"/>
    </location>
</feature>
<dbReference type="InterPro" id="IPR026992">
    <property type="entry name" value="DIOX_N"/>
</dbReference>
<accession>A0A9P3UPA8</accession>
<dbReference type="OrthoDB" id="406156at2759"/>
<sequence>MPAPLLPDTPRHIPPPPTTENLDFADLAIIDFDKFKTPQGQAELVADVRNAMSTVGFFYVINHGYTPEQTRRIFDIAEIPFRVSDEEKKKYVAKMKEDGSYQGYKPRQYWHIDAGVRDQLEHYNIHPDVTKREHPEALRAFLPEIGDFARHNHFNVLFPLLRLLALGLELPEDTFVKGHDFDAPSETWIRFMKYYPRTQEDEEKTKNVWLKGHTDFGSLTLLWSQPVSALQIMTPDGKWKWVKHMENALVVNAGEALEFLSGRFYKGTIHRVVQPPVDQRGLTRLGVFYFALFNDDVKLVPLGESPVLQRVGITRRYADDVAPTMGQWRKGRIAAYGQTTLKEGKEKGVQEELINGIVVRHYN</sequence>
<dbReference type="Proteomes" id="UP001063166">
    <property type="component" value="Unassembled WGS sequence"/>
</dbReference>